<dbReference type="SUPFAM" id="SSF55383">
    <property type="entry name" value="Copper amine oxidase, domain N"/>
    <property type="match status" value="2"/>
</dbReference>
<gene>
    <name evidence="3" type="ORF">IAC55_03985</name>
</gene>
<dbReference type="Gene3D" id="3.30.457.10">
    <property type="entry name" value="Copper amine oxidase-like, N-terminal domain"/>
    <property type="match status" value="2"/>
</dbReference>
<dbReference type="EMBL" id="JADIMX010000078">
    <property type="protein sequence ID" value="MBO8434466.1"/>
    <property type="molecule type" value="Genomic_DNA"/>
</dbReference>
<dbReference type="InterPro" id="IPR012854">
    <property type="entry name" value="Cu_amine_oxidase-like_N"/>
</dbReference>
<dbReference type="InterPro" id="IPR036582">
    <property type="entry name" value="Mao_N_sf"/>
</dbReference>
<evidence type="ECO:0000256" key="1">
    <source>
        <dbReference type="SAM" id="SignalP"/>
    </source>
</evidence>
<protein>
    <recommendedName>
        <fullName evidence="2">Copper amine oxidase-like N-terminal domain-containing protein</fullName>
    </recommendedName>
</protein>
<proteinExistence type="predicted"/>
<accession>A0A9D9H2W3</accession>
<name>A0A9D9H2W3_9FIRM</name>
<feature type="signal peptide" evidence="1">
    <location>
        <begin position="1"/>
        <end position="24"/>
    </location>
</feature>
<reference evidence="3" key="1">
    <citation type="submission" date="2020-10" db="EMBL/GenBank/DDBJ databases">
        <authorList>
            <person name="Gilroy R."/>
        </authorList>
    </citation>
    <scope>NUCLEOTIDE SEQUENCE</scope>
    <source>
        <strain evidence="3">F6-4510</strain>
    </source>
</reference>
<dbReference type="Proteomes" id="UP000823611">
    <property type="component" value="Unassembled WGS sequence"/>
</dbReference>
<sequence length="885" mass="93899">MKRFLSLALAAAMTLSLVPVSAFASSYNRISKVVTVEKDDVITESKAPSVVINDENGDLARELSKTNGSVEFELVLNGAEWDDMEKEVTVDSTATTLVKVSEFDGSKEADTKASARVAGADIVATTVEGTVNKKITPVDVTVKLTDDTLAAELTKGTNVSTWFKNLPAGLVAEVKTTANKGAAEVAVTISGTPTEKADAVKIPVKVPETALTGAAELTTTNVVTFNIAEATQIPPTTPGGGDEEQTPAETPVTIKKLTSTRALVTVKGTPAAKEGGELVINLAGVKVTDSRATVTINPKESPVSADTFTFAKSVDGGTIVSVEGTKNFSGAETMKPIFIEEVTDGTFKAGEKMTLKLNSGFKFVGKPTVEVVSGDLAIKSPTVTAQDERTIEIVLDNTAKSKKASMIKITGIKIDEDGADFEDVAEITVRGDNVDKTTVEMGKYIDWGVKVSAEDKTLPTIYSGAKDDEKDQETLKLTLKETAANSWLTNRKTTLTFPEGVKVTDVTVDTNKNMTVADSDFDIDGNVITLPAGVAEITDKSKKAELGLIFNVEVAPDFTGDITVEVGGPALGATSKVTLAKAVAPITVEAEKTSVAIDYRNVEVADIIVKEAEAGLWEKKQTIILSAENMEFEKGIKAEIVEGDGEIKKLDVNKGLITITIDSESSKTPMTIKLTDASLYLDRTLPAGDYALSLVKGDGALMFETYNGEDGNDPSNDKEFGFDVDEVVMVKDYVTVATAGRDQGTTFTTNVVVTIDSDKMIVDGQEVALDVPAFLSADGRTMLPVRAVTEALSDPSNTQPVDWIAGNPGTIMIYYGDKTVSMTLGSTTMYINGTPVPMTTAPVIVNDRAFLPMRDLGRALGLSDNQIEWDATARTATFNPVAEAK</sequence>
<evidence type="ECO:0000313" key="3">
    <source>
        <dbReference type="EMBL" id="MBO8434466.1"/>
    </source>
</evidence>
<organism evidence="3 4">
    <name type="scientific">Candidatus Fimicola merdigallinarum</name>
    <dbReference type="NCBI Taxonomy" id="2840819"/>
    <lineage>
        <taxon>Bacteria</taxon>
        <taxon>Bacillati</taxon>
        <taxon>Bacillota</taxon>
        <taxon>Clostridia</taxon>
        <taxon>Lachnospirales</taxon>
        <taxon>Lachnospiraceae</taxon>
        <taxon>Lachnospiraceae incertae sedis</taxon>
        <taxon>Candidatus Fimicola</taxon>
    </lineage>
</organism>
<dbReference type="Pfam" id="PF07833">
    <property type="entry name" value="Cu_amine_oxidN1"/>
    <property type="match status" value="1"/>
</dbReference>
<evidence type="ECO:0000259" key="2">
    <source>
        <dbReference type="Pfam" id="PF07833"/>
    </source>
</evidence>
<feature type="chain" id="PRO_5039659168" description="Copper amine oxidase-like N-terminal domain-containing protein" evidence="1">
    <location>
        <begin position="25"/>
        <end position="885"/>
    </location>
</feature>
<evidence type="ECO:0000313" key="4">
    <source>
        <dbReference type="Proteomes" id="UP000823611"/>
    </source>
</evidence>
<feature type="domain" description="Copper amine oxidase-like N-terminal" evidence="2">
    <location>
        <begin position="762"/>
        <end position="876"/>
    </location>
</feature>
<keyword evidence="1" id="KW-0732">Signal</keyword>
<dbReference type="AlphaFoldDB" id="A0A9D9H2W3"/>
<comment type="caution">
    <text evidence="3">The sequence shown here is derived from an EMBL/GenBank/DDBJ whole genome shotgun (WGS) entry which is preliminary data.</text>
</comment>
<reference evidence="3" key="2">
    <citation type="journal article" date="2021" name="PeerJ">
        <title>Extensive microbial diversity within the chicken gut microbiome revealed by metagenomics and culture.</title>
        <authorList>
            <person name="Gilroy R."/>
            <person name="Ravi A."/>
            <person name="Getino M."/>
            <person name="Pursley I."/>
            <person name="Horton D.L."/>
            <person name="Alikhan N.F."/>
            <person name="Baker D."/>
            <person name="Gharbi K."/>
            <person name="Hall N."/>
            <person name="Watson M."/>
            <person name="Adriaenssens E.M."/>
            <person name="Foster-Nyarko E."/>
            <person name="Jarju S."/>
            <person name="Secka A."/>
            <person name="Antonio M."/>
            <person name="Oren A."/>
            <person name="Chaudhuri R.R."/>
            <person name="La Ragione R."/>
            <person name="Hildebrand F."/>
            <person name="Pallen M.J."/>
        </authorList>
    </citation>
    <scope>NUCLEOTIDE SEQUENCE</scope>
    <source>
        <strain evidence="3">F6-4510</strain>
    </source>
</reference>